<feature type="transmembrane region" description="Helical" evidence="1">
    <location>
        <begin position="52"/>
        <end position="69"/>
    </location>
</feature>
<keyword evidence="1" id="KW-0812">Transmembrane</keyword>
<gene>
    <name evidence="2" type="ORF">NJLHNGOC_00625</name>
</gene>
<evidence type="ECO:0000313" key="3">
    <source>
        <dbReference type="Proteomes" id="UP000252680"/>
    </source>
</evidence>
<keyword evidence="3" id="KW-1185">Reference proteome</keyword>
<dbReference type="OrthoDB" id="7281278at2"/>
<reference evidence="2 3" key="1">
    <citation type="submission" date="2018-05" db="EMBL/GenBank/DDBJ databases">
        <title>Komagataeibacter cocois sp. nov., for a novel cellulose- producing strain isolated from coconut milk.</title>
        <authorList>
            <person name="Liu L."/>
            <person name="Wang Y."/>
            <person name="Liu S."/>
            <person name="Bi J."/>
            <person name="Chen H."/>
            <person name="Deng J."/>
            <person name="Zhang C."/>
            <person name="Hu Q."/>
            <person name="Li C."/>
        </authorList>
    </citation>
    <scope>NUCLEOTIDE SEQUENCE [LARGE SCALE GENOMIC DNA]</scope>
    <source>
        <strain evidence="2 3">WE7</strain>
    </source>
</reference>
<dbReference type="EMBL" id="QEXL01000001">
    <property type="protein sequence ID" value="RBM09587.1"/>
    <property type="molecule type" value="Genomic_DNA"/>
</dbReference>
<dbReference type="AlphaFoldDB" id="A0A365Z0U8"/>
<evidence type="ECO:0000313" key="2">
    <source>
        <dbReference type="EMBL" id="RBM09587.1"/>
    </source>
</evidence>
<sequence length="72" mass="7520">MNEFEAQLEEGVGRLQDGMSGLAGGNGPRVGGVKGLGGVCDTVRDLTADRPLFALLGATVGAFVATMLWRRR</sequence>
<protein>
    <recommendedName>
        <fullName evidence="4">CsbD family protein</fullName>
    </recommendedName>
</protein>
<organism evidence="2 3">
    <name type="scientific">Novacetimonas cocois</name>
    <dbReference type="NCBI Taxonomy" id="1747507"/>
    <lineage>
        <taxon>Bacteria</taxon>
        <taxon>Pseudomonadati</taxon>
        <taxon>Pseudomonadota</taxon>
        <taxon>Alphaproteobacteria</taxon>
        <taxon>Acetobacterales</taxon>
        <taxon>Acetobacteraceae</taxon>
        <taxon>Novacetimonas</taxon>
    </lineage>
</organism>
<dbReference type="Proteomes" id="UP000252680">
    <property type="component" value="Unassembled WGS sequence"/>
</dbReference>
<evidence type="ECO:0008006" key="4">
    <source>
        <dbReference type="Google" id="ProtNLM"/>
    </source>
</evidence>
<dbReference type="RefSeq" id="WP_113594631.1">
    <property type="nucleotide sequence ID" value="NZ_QEXL01000001.1"/>
</dbReference>
<keyword evidence="1" id="KW-1133">Transmembrane helix</keyword>
<proteinExistence type="predicted"/>
<comment type="caution">
    <text evidence="2">The sequence shown here is derived from an EMBL/GenBank/DDBJ whole genome shotgun (WGS) entry which is preliminary data.</text>
</comment>
<evidence type="ECO:0000256" key="1">
    <source>
        <dbReference type="SAM" id="Phobius"/>
    </source>
</evidence>
<keyword evidence="1" id="KW-0472">Membrane</keyword>
<accession>A0A365Z0U8</accession>
<name>A0A365Z0U8_9PROT</name>